<dbReference type="AlphaFoldDB" id="A0A437ANE6"/>
<dbReference type="VEuPathDB" id="MicrosporidiaDB:TUBRATIS_009810"/>
<dbReference type="EMBL" id="RCSS01000198">
    <property type="protein sequence ID" value="RVD92516.1"/>
    <property type="molecule type" value="Genomic_DNA"/>
</dbReference>
<reference evidence="2 3" key="1">
    <citation type="submission" date="2018-10" db="EMBL/GenBank/DDBJ databases">
        <title>Draft genome sequence of the microsporidian Tubulinosema ratisbonensis.</title>
        <authorList>
            <person name="Polonais V."/>
            <person name="Peyretaillade E."/>
            <person name="Niehus S."/>
            <person name="Wawrzyniak I."/>
            <person name="Franchet A."/>
            <person name="Gaspin C."/>
            <person name="Reichstadt M."/>
            <person name="Belser C."/>
            <person name="Labadie K."/>
            <person name="Delbac F."/>
            <person name="Ferrandon D."/>
        </authorList>
    </citation>
    <scope>NUCLEOTIDE SEQUENCE [LARGE SCALE GENOMIC DNA]</scope>
    <source>
        <strain evidence="2 3">Franzen</strain>
    </source>
</reference>
<comment type="caution">
    <text evidence="2">The sequence shown here is derived from an EMBL/GenBank/DDBJ whole genome shotgun (WGS) entry which is preliminary data.</text>
</comment>
<name>A0A437ANE6_9MICR</name>
<gene>
    <name evidence="2" type="ORF">TUBRATIS_009810</name>
</gene>
<evidence type="ECO:0000313" key="2">
    <source>
        <dbReference type="EMBL" id="RVD92516.1"/>
    </source>
</evidence>
<feature type="chain" id="PRO_5019107742" evidence="1">
    <location>
        <begin position="30"/>
        <end position="200"/>
    </location>
</feature>
<dbReference type="Proteomes" id="UP000282876">
    <property type="component" value="Unassembled WGS sequence"/>
</dbReference>
<evidence type="ECO:0000313" key="3">
    <source>
        <dbReference type="Proteomes" id="UP000282876"/>
    </source>
</evidence>
<organism evidence="2 3">
    <name type="scientific">Tubulinosema ratisbonensis</name>
    <dbReference type="NCBI Taxonomy" id="291195"/>
    <lineage>
        <taxon>Eukaryota</taxon>
        <taxon>Fungi</taxon>
        <taxon>Fungi incertae sedis</taxon>
        <taxon>Microsporidia</taxon>
        <taxon>Tubulinosematoidea</taxon>
        <taxon>Tubulinosematidae</taxon>
        <taxon>Tubulinosema</taxon>
    </lineage>
</organism>
<keyword evidence="1" id="KW-0732">Signal</keyword>
<keyword evidence="3" id="KW-1185">Reference proteome</keyword>
<feature type="signal peptide" evidence="1">
    <location>
        <begin position="1"/>
        <end position="29"/>
    </location>
</feature>
<protein>
    <submittedName>
        <fullName evidence="2">Uncharacterized protein</fullName>
    </submittedName>
</protein>
<accession>A0A437ANE6</accession>
<sequence>MFIMKSKMVLLLVFSLIQTNLLPVSPTVAEDQMVDDEMSVGGVLELVNVNLPFISPIPSPNNLITQNEDELNITASSNLNITVSSNPTYNNDSSVEQLSNPTVNSLGLSHSTPFRNITDDTVINHPEEGDYSDEERSLASVDAILNYMTFINPLISPLDDTIHNPFFTIFDKCDKCKSQKEKCNCSFLKNSIDSDDLPDV</sequence>
<evidence type="ECO:0000256" key="1">
    <source>
        <dbReference type="SAM" id="SignalP"/>
    </source>
</evidence>
<proteinExistence type="predicted"/>